<name>A0ABS1MID8_9NOCA</name>
<protein>
    <recommendedName>
        <fullName evidence="1">TY-Chap N-terminal domain-containing protein</fullName>
    </recommendedName>
</protein>
<dbReference type="RefSeq" id="WP_201957566.1">
    <property type="nucleotide sequence ID" value="NZ_JAERRJ010000019.1"/>
</dbReference>
<dbReference type="Proteomes" id="UP000602198">
    <property type="component" value="Unassembled WGS sequence"/>
</dbReference>
<feature type="domain" description="TY-Chap N-terminal" evidence="1">
    <location>
        <begin position="49"/>
        <end position="168"/>
    </location>
</feature>
<reference evidence="2 3" key="1">
    <citation type="submission" date="2021-01" db="EMBL/GenBank/DDBJ databases">
        <title>WGS of actinomycetes isolated from Thailand.</title>
        <authorList>
            <person name="Thawai C."/>
        </authorList>
    </citation>
    <scope>NUCLEOTIDE SEQUENCE [LARGE SCALE GENOMIC DNA]</scope>
    <source>
        <strain evidence="2 3">LPG 2</strain>
    </source>
</reference>
<dbReference type="InterPro" id="IPR054344">
    <property type="entry name" value="TY-Chap_N"/>
</dbReference>
<evidence type="ECO:0000313" key="2">
    <source>
        <dbReference type="EMBL" id="MBL1079810.1"/>
    </source>
</evidence>
<evidence type="ECO:0000259" key="1">
    <source>
        <dbReference type="Pfam" id="PF22552"/>
    </source>
</evidence>
<proteinExistence type="predicted"/>
<gene>
    <name evidence="2" type="ORF">JK358_35950</name>
</gene>
<dbReference type="Pfam" id="PF22552">
    <property type="entry name" value="TY-Chap3"/>
    <property type="match status" value="1"/>
</dbReference>
<keyword evidence="3" id="KW-1185">Reference proteome</keyword>
<dbReference type="EMBL" id="JAERRJ010000019">
    <property type="protein sequence ID" value="MBL1079810.1"/>
    <property type="molecule type" value="Genomic_DNA"/>
</dbReference>
<sequence>MREGLSMNPANLRSSIWTRTGPRLQPSWGLFSLTESDRPTARDADSRCQDWDDFTHRLEWTLTTLPVGAVLILESPSDTGTPHLIQFKHERTLRGLAVLQRRHGDTTDHHDRMADLGWHHAPDLILSNTAQTWTDAGHCEQPNLPHHCAVRAATTLREIFHTAQPSQLSCRTRSNNGVETGYITTELGLHAPNTPLPIR</sequence>
<organism evidence="2 3">
    <name type="scientific">Nocardia acididurans</name>
    <dbReference type="NCBI Taxonomy" id="2802282"/>
    <lineage>
        <taxon>Bacteria</taxon>
        <taxon>Bacillati</taxon>
        <taxon>Actinomycetota</taxon>
        <taxon>Actinomycetes</taxon>
        <taxon>Mycobacteriales</taxon>
        <taxon>Nocardiaceae</taxon>
        <taxon>Nocardia</taxon>
    </lineage>
</organism>
<evidence type="ECO:0000313" key="3">
    <source>
        <dbReference type="Proteomes" id="UP000602198"/>
    </source>
</evidence>
<accession>A0ABS1MID8</accession>
<comment type="caution">
    <text evidence="2">The sequence shown here is derived from an EMBL/GenBank/DDBJ whole genome shotgun (WGS) entry which is preliminary data.</text>
</comment>